<dbReference type="NCBIfam" id="NF004051">
    <property type="entry name" value="PRK05571.1"/>
    <property type="match status" value="1"/>
</dbReference>
<name>A0A4Q0VBB1_CLOTA</name>
<reference evidence="5 8" key="2">
    <citation type="submission" date="2022-09" db="EMBL/GenBank/DDBJ databases">
        <title>complete genome sequences of Clostridium tetani str. KHSU-234311-028 isolated from soil.</title>
        <authorList>
            <person name="Sekizuka T."/>
            <person name="Shitada C."/>
            <person name="Takahashi M."/>
            <person name="Kuroda M."/>
        </authorList>
    </citation>
    <scope>NUCLEOTIDE SEQUENCE [LARGE SCALE GENOMIC DNA]</scope>
    <source>
        <strain evidence="5 8">KHSU-234311-028</strain>
    </source>
</reference>
<evidence type="ECO:0000256" key="1">
    <source>
        <dbReference type="ARBA" id="ARBA00008754"/>
    </source>
</evidence>
<dbReference type="Gene3D" id="3.40.1400.10">
    <property type="entry name" value="Sugar-phosphate isomerase, RpiB/LacA/LacB"/>
    <property type="match status" value="1"/>
</dbReference>
<feature type="active site" description="Proton donor" evidence="3">
    <location>
        <position position="98"/>
    </location>
</feature>
<keyword evidence="2 6" id="KW-0413">Isomerase</keyword>
<evidence type="ECO:0000256" key="2">
    <source>
        <dbReference type="ARBA" id="ARBA00023235"/>
    </source>
</evidence>
<dbReference type="SUPFAM" id="SSF89623">
    <property type="entry name" value="Ribose/Galactose isomerase RpiB/AlsB"/>
    <property type="match status" value="1"/>
</dbReference>
<dbReference type="NCBIfam" id="TIGR01120">
    <property type="entry name" value="rpiB"/>
    <property type="match status" value="1"/>
</dbReference>
<dbReference type="InterPro" id="IPR004785">
    <property type="entry name" value="RpiB"/>
</dbReference>
<evidence type="ECO:0000313" key="7">
    <source>
        <dbReference type="Proteomes" id="UP000290921"/>
    </source>
</evidence>
<dbReference type="InterPro" id="IPR051812">
    <property type="entry name" value="SPI_LacAB/RpiB"/>
</dbReference>
<dbReference type="InterPro" id="IPR036569">
    <property type="entry name" value="RpiB_LacA_LacB_sf"/>
</dbReference>
<organism evidence="6 7">
    <name type="scientific">Clostridium tetani</name>
    <dbReference type="NCBI Taxonomy" id="1513"/>
    <lineage>
        <taxon>Bacteria</taxon>
        <taxon>Bacillati</taxon>
        <taxon>Bacillota</taxon>
        <taxon>Clostridia</taxon>
        <taxon>Eubacteriales</taxon>
        <taxon>Clostridiaceae</taxon>
        <taxon>Clostridium</taxon>
    </lineage>
</organism>
<dbReference type="Proteomes" id="UP000290921">
    <property type="component" value="Unassembled WGS sequence"/>
</dbReference>
<evidence type="ECO:0000313" key="8">
    <source>
        <dbReference type="Proteomes" id="UP001321763"/>
    </source>
</evidence>
<dbReference type="Pfam" id="PF02502">
    <property type="entry name" value="LacAB_rpiB"/>
    <property type="match status" value="1"/>
</dbReference>
<dbReference type="EC" id="5.3.1.6" evidence="6"/>
<protein>
    <submittedName>
        <fullName evidence="6">Ribose 5-phosphate isomerase B</fullName>
        <ecNumber evidence="6">5.3.1.6</ecNumber>
    </submittedName>
    <submittedName>
        <fullName evidence="5">Ribose-5-phosphate isomerase</fullName>
    </submittedName>
</protein>
<dbReference type="EMBL" id="QMAP01000006">
    <property type="protein sequence ID" value="RXI48613.1"/>
    <property type="molecule type" value="Genomic_DNA"/>
</dbReference>
<feature type="binding site" evidence="4">
    <location>
        <position position="99"/>
    </location>
    <ligand>
        <name>D-ribulose 5-phosphate</name>
        <dbReference type="ChEBI" id="CHEBI:58121"/>
    </ligand>
</feature>
<proteinExistence type="inferred from homology"/>
<feature type="binding site" evidence="4">
    <location>
        <position position="109"/>
    </location>
    <ligand>
        <name>D-ribulose 5-phosphate</name>
        <dbReference type="ChEBI" id="CHEBI:58121"/>
    </ligand>
</feature>
<feature type="binding site" evidence="4">
    <location>
        <begin position="8"/>
        <end position="9"/>
    </location>
    <ligand>
        <name>D-ribulose 5-phosphate</name>
        <dbReference type="ChEBI" id="CHEBI:58121"/>
    </ligand>
</feature>
<dbReference type="Proteomes" id="UP001321763">
    <property type="component" value="Chromosome"/>
</dbReference>
<comment type="similarity">
    <text evidence="1">Belongs to the LacAB/RpiB family.</text>
</comment>
<dbReference type="AlphaFoldDB" id="A0A4Q0VBB1"/>
<evidence type="ECO:0000313" key="5">
    <source>
        <dbReference type="EMBL" id="BDR79897.1"/>
    </source>
</evidence>
<reference evidence="6 7" key="1">
    <citation type="submission" date="2018-06" db="EMBL/GenBank/DDBJ databases">
        <title>Genome conservation of Clostridium tetani.</title>
        <authorList>
            <person name="Bruggemann H."/>
            <person name="Popoff M.R."/>
        </authorList>
    </citation>
    <scope>NUCLEOTIDE SEQUENCE [LARGE SCALE GENOMIC DNA]</scope>
    <source>
        <strain evidence="6 7">2017.061</strain>
    </source>
</reference>
<evidence type="ECO:0000256" key="3">
    <source>
        <dbReference type="PIRSR" id="PIRSR005384-1"/>
    </source>
</evidence>
<dbReference type="InterPro" id="IPR003500">
    <property type="entry name" value="RpiB_LacA_LacB"/>
</dbReference>
<dbReference type="PANTHER" id="PTHR43732">
    <property type="entry name" value="RIBOSE 5-PHOSPHATE ISOMERASE-RELATED"/>
    <property type="match status" value="1"/>
</dbReference>
<evidence type="ECO:0000313" key="6">
    <source>
        <dbReference type="EMBL" id="RXI48613.1"/>
    </source>
</evidence>
<feature type="active site" description="Proton acceptor" evidence="3">
    <location>
        <position position="65"/>
    </location>
</feature>
<feature type="binding site" evidence="4">
    <location>
        <begin position="66"/>
        <end position="70"/>
    </location>
    <ligand>
        <name>D-ribulose 5-phosphate</name>
        <dbReference type="ChEBI" id="CHEBI:58121"/>
    </ligand>
</feature>
<accession>A0A4Q0VBB1</accession>
<dbReference type="GO" id="GO:0005975">
    <property type="term" value="P:carbohydrate metabolic process"/>
    <property type="evidence" value="ECO:0007669"/>
    <property type="project" value="InterPro"/>
</dbReference>
<dbReference type="GO" id="GO:0004751">
    <property type="term" value="F:ribose-5-phosphate isomerase activity"/>
    <property type="evidence" value="ECO:0007669"/>
    <property type="project" value="UniProtKB-EC"/>
</dbReference>
<evidence type="ECO:0000256" key="4">
    <source>
        <dbReference type="PIRSR" id="PIRSR005384-2"/>
    </source>
</evidence>
<dbReference type="NCBIfam" id="TIGR00689">
    <property type="entry name" value="rpiB_lacA_lacB"/>
    <property type="match status" value="1"/>
</dbReference>
<dbReference type="RefSeq" id="WP_129030411.1">
    <property type="nucleotide sequence ID" value="NZ_AP026806.1"/>
</dbReference>
<dbReference type="PANTHER" id="PTHR43732:SF1">
    <property type="entry name" value="RIBOSE 5-PHOSPHATE ISOMERASE"/>
    <property type="match status" value="1"/>
</dbReference>
<gene>
    <name evidence="6" type="primary">rpiB</name>
    <name evidence="6" type="ORF">DP130_07750</name>
    <name evidence="5" type="ORF">K234311028_01430</name>
</gene>
<dbReference type="EMBL" id="AP026818">
    <property type="protein sequence ID" value="BDR79897.1"/>
    <property type="molecule type" value="Genomic_DNA"/>
</dbReference>
<dbReference type="PIRSF" id="PIRSF005384">
    <property type="entry name" value="RpiB_LacA_B"/>
    <property type="match status" value="1"/>
</dbReference>
<sequence>MKIALGSDHAGLKLKKEIIKHLEGKDIELKDFGTDAEESCDYPDYAKEVANQVADKNYDLGILICGTGIGISIAANKVPGIRAALCSDTFSAHSCREHNNANILALGERVVGLGLALDIVDTFLSSEFQGGRHQKRLDKISDIENSFHK</sequence>
<feature type="binding site" evidence="4">
    <location>
        <position position="132"/>
    </location>
    <ligand>
        <name>D-ribulose 5-phosphate</name>
        <dbReference type="ChEBI" id="CHEBI:58121"/>
    </ligand>
</feature>
<feature type="binding site" evidence="4">
    <location>
        <position position="136"/>
    </location>
    <ligand>
        <name>D-ribulose 5-phosphate</name>
        <dbReference type="ChEBI" id="CHEBI:58121"/>
    </ligand>
</feature>